<feature type="signal peptide" evidence="5">
    <location>
        <begin position="1"/>
        <end position="19"/>
    </location>
</feature>
<feature type="region of interest" description="Disordered" evidence="4">
    <location>
        <begin position="813"/>
        <end position="856"/>
    </location>
</feature>
<evidence type="ECO:0000256" key="3">
    <source>
        <dbReference type="ARBA" id="ARBA00023004"/>
    </source>
</evidence>
<dbReference type="AlphaFoldDB" id="A0AAD2H637"/>
<evidence type="ECO:0000313" key="7">
    <source>
        <dbReference type="Proteomes" id="UP001295794"/>
    </source>
</evidence>
<dbReference type="EMBL" id="CAVNYO010000137">
    <property type="protein sequence ID" value="CAK5268082.1"/>
    <property type="molecule type" value="Genomic_DNA"/>
</dbReference>
<proteinExistence type="inferred from homology"/>
<dbReference type="InterPro" id="IPR037217">
    <property type="entry name" value="Trp/Indoleamine_2_3_dOase-like"/>
</dbReference>
<sequence>MQALSWIFPLWAAPASSTAFTPGPSSDVLPGPTPSEDILNDALHHPVLTCLRNLVTIGGGGAWPPRSSPRDTWPEPLRAYDTIYRTMAPLFPTPESSTDDAHNRVLIDAYRGRMRELLAEHVVFGDVCSALDRAESDPESCSQRAWLGIWLVLSFLRHSYRWGVTPIVSEAQNEYSLDFPEELDEPWSYIQKHFGTTSPGGCMTSLMYANLREDSTLEYSVTVGLSDEHRKTELWNAKLVCGMEERLLRMYHLFTHAMIYLDTGEFGAAQSALHAANEILRDAFKFFFGGMVHSNLNQKLWLAYVQGYQGWTLGGIDGISGGQSFAFRTLDSFLGIRPFPEPRKESLHLPTVQRDWLNFLRDYDIRDRAKAKGDEAAGIVTELESLVKQLRLWRMGHMKRMQPYESVHRPERKTMTAGISVVNAANEDLMIEHLKQQLGQRCRKYEVSTVDGHNIFNRPLPNLQLIPLILIPSFLIPTTMAILDSLFTLLQTTFFSILTLFLRPFDASHDHAIITPYPLVPDLENRVIDISAPKAVSRKRASTDVLGPLGNASCNVNACYPVALGPARRRYTVTIPFSPFVMHQAQQPLLPLEWPPKTVSSFKVVSGAYVPNPFHAKLAHPSPVSKQSSISLVTCTVSVSPAGKENRDGASEQSSKRKPTPLRRMPRYLNLAGSSPSKLATKNFSQTVVIRQHSQSDVKSRRATILPGMEYKTPTKTKTLWRVNASPDSNSPLKFQYGWKPAGMLTPRRVVGTLGPADRSPDLAARVWSIFYKHRDGASEQETDCARDVFSRDSLGSEMSVLSQMVKNLDVVPDNADDDAANAHGSPLTPRSGYSPTSSSSCSSSSSPSSSTLGSPVSRASTELAYMCAASQGRRPWPTSAVRSFSPPARPDCASETSSSSRAVFYKDFLTGEQGFLSTTRHWEPAQVGAWLRQEEHWSDVLCLEEYVR</sequence>
<organism evidence="6 7">
    <name type="scientific">Mycena citricolor</name>
    <dbReference type="NCBI Taxonomy" id="2018698"/>
    <lineage>
        <taxon>Eukaryota</taxon>
        <taxon>Fungi</taxon>
        <taxon>Dikarya</taxon>
        <taxon>Basidiomycota</taxon>
        <taxon>Agaricomycotina</taxon>
        <taxon>Agaricomycetes</taxon>
        <taxon>Agaricomycetidae</taxon>
        <taxon>Agaricales</taxon>
        <taxon>Marasmiineae</taxon>
        <taxon>Mycenaceae</taxon>
        <taxon>Mycena</taxon>
    </lineage>
</organism>
<feature type="compositionally biased region" description="Low complexity" evidence="4">
    <location>
        <begin position="832"/>
        <end position="856"/>
    </location>
</feature>
<keyword evidence="3" id="KW-0408">Iron</keyword>
<dbReference type="Proteomes" id="UP001295794">
    <property type="component" value="Unassembled WGS sequence"/>
</dbReference>
<protein>
    <submittedName>
        <fullName evidence="6">Uncharacterized protein</fullName>
    </submittedName>
</protein>
<evidence type="ECO:0000313" key="6">
    <source>
        <dbReference type="EMBL" id="CAK5268082.1"/>
    </source>
</evidence>
<accession>A0AAD2H637</accession>
<dbReference type="PANTHER" id="PTHR28657">
    <property type="entry name" value="INDOLEAMINE 2,3-DIOXYGENASE"/>
    <property type="match status" value="1"/>
</dbReference>
<evidence type="ECO:0000256" key="1">
    <source>
        <dbReference type="ARBA" id="ARBA00007119"/>
    </source>
</evidence>
<dbReference type="GO" id="GO:0034354">
    <property type="term" value="P:'de novo' NAD+ biosynthetic process from L-tryptophan"/>
    <property type="evidence" value="ECO:0007669"/>
    <property type="project" value="TreeGrafter"/>
</dbReference>
<dbReference type="GO" id="GO:0020037">
    <property type="term" value="F:heme binding"/>
    <property type="evidence" value="ECO:0007669"/>
    <property type="project" value="InterPro"/>
</dbReference>
<name>A0AAD2H637_9AGAR</name>
<feature type="region of interest" description="Disordered" evidence="4">
    <location>
        <begin position="641"/>
        <end position="665"/>
    </location>
</feature>
<evidence type="ECO:0000256" key="4">
    <source>
        <dbReference type="SAM" id="MobiDB-lite"/>
    </source>
</evidence>
<dbReference type="SUPFAM" id="SSF140959">
    <property type="entry name" value="Indolic compounds 2,3-dioxygenase-like"/>
    <property type="match status" value="1"/>
</dbReference>
<dbReference type="GO" id="GO:0046872">
    <property type="term" value="F:metal ion binding"/>
    <property type="evidence" value="ECO:0007669"/>
    <property type="project" value="UniProtKB-KW"/>
</dbReference>
<dbReference type="InterPro" id="IPR000898">
    <property type="entry name" value="Indolamine_dOase"/>
</dbReference>
<keyword evidence="7" id="KW-1185">Reference proteome</keyword>
<evidence type="ECO:0000256" key="5">
    <source>
        <dbReference type="SAM" id="SignalP"/>
    </source>
</evidence>
<evidence type="ECO:0000256" key="2">
    <source>
        <dbReference type="ARBA" id="ARBA00022723"/>
    </source>
</evidence>
<feature type="compositionally biased region" description="Basic residues" evidence="4">
    <location>
        <begin position="656"/>
        <end position="665"/>
    </location>
</feature>
<reference evidence="6" key="1">
    <citation type="submission" date="2023-11" db="EMBL/GenBank/DDBJ databases">
        <authorList>
            <person name="De Vega J J."/>
            <person name="De Vega J J."/>
        </authorList>
    </citation>
    <scope>NUCLEOTIDE SEQUENCE</scope>
</reference>
<dbReference type="GO" id="GO:0033754">
    <property type="term" value="F:indoleamine 2,3-dioxygenase activity"/>
    <property type="evidence" value="ECO:0007669"/>
    <property type="project" value="TreeGrafter"/>
</dbReference>
<dbReference type="PANTHER" id="PTHR28657:SF11">
    <property type="entry name" value="INDOLEAMINE 2,3-DIOXYGENASE"/>
    <property type="match status" value="1"/>
</dbReference>
<dbReference type="GO" id="GO:0005737">
    <property type="term" value="C:cytoplasm"/>
    <property type="evidence" value="ECO:0007669"/>
    <property type="project" value="TreeGrafter"/>
</dbReference>
<comment type="caution">
    <text evidence="6">The sequence shown here is derived from an EMBL/GenBank/DDBJ whole genome shotgun (WGS) entry which is preliminary data.</text>
</comment>
<keyword evidence="2" id="KW-0479">Metal-binding</keyword>
<dbReference type="Gene3D" id="1.20.58.480">
    <property type="match status" value="1"/>
</dbReference>
<keyword evidence="5" id="KW-0732">Signal</keyword>
<gene>
    <name evidence="6" type="ORF">MYCIT1_LOCUS11112</name>
</gene>
<feature type="chain" id="PRO_5042222193" evidence="5">
    <location>
        <begin position="20"/>
        <end position="949"/>
    </location>
</feature>
<dbReference type="GO" id="GO:0019441">
    <property type="term" value="P:L-tryptophan catabolic process to kynurenine"/>
    <property type="evidence" value="ECO:0007669"/>
    <property type="project" value="InterPro"/>
</dbReference>
<comment type="similarity">
    <text evidence="1">Belongs to the indoleamine 2,3-dioxygenase family.</text>
</comment>